<name>A0A6M0H618_9CLOT</name>
<dbReference type="AlphaFoldDB" id="A0A6M0H618"/>
<evidence type="ECO:0000313" key="1">
    <source>
        <dbReference type="EMBL" id="NEU05704.1"/>
    </source>
</evidence>
<evidence type="ECO:0000313" key="2">
    <source>
        <dbReference type="Proteomes" id="UP000481872"/>
    </source>
</evidence>
<protein>
    <submittedName>
        <fullName evidence="1">Uncharacterized protein</fullName>
    </submittedName>
</protein>
<dbReference type="EMBL" id="JAAGPU010000024">
    <property type="protein sequence ID" value="NEU05704.1"/>
    <property type="molecule type" value="Genomic_DNA"/>
</dbReference>
<gene>
    <name evidence="1" type="ORF">G3M99_12770</name>
</gene>
<keyword evidence="2" id="KW-1185">Reference proteome</keyword>
<accession>A0A6M0H618</accession>
<dbReference type="RefSeq" id="WP_199870406.1">
    <property type="nucleotide sequence ID" value="NZ_JAAGPU010000024.1"/>
</dbReference>
<comment type="caution">
    <text evidence="1">The sequence shown here is derived from an EMBL/GenBank/DDBJ whole genome shotgun (WGS) entry which is preliminary data.</text>
</comment>
<organism evidence="1 2">
    <name type="scientific">Clostridium senegalense</name>
    <dbReference type="NCBI Taxonomy" id="1465809"/>
    <lineage>
        <taxon>Bacteria</taxon>
        <taxon>Bacillati</taxon>
        <taxon>Bacillota</taxon>
        <taxon>Clostridia</taxon>
        <taxon>Eubacteriales</taxon>
        <taxon>Clostridiaceae</taxon>
        <taxon>Clostridium</taxon>
    </lineage>
</organism>
<reference evidence="1 2" key="1">
    <citation type="submission" date="2020-02" db="EMBL/GenBank/DDBJ databases">
        <title>Genome assembly of a novel Clostridium senegalense strain.</title>
        <authorList>
            <person name="Gupta T.B."/>
            <person name="Jauregui R."/>
            <person name="Maclean P."/>
            <person name="Nawarathana A."/>
            <person name="Brightwell G."/>
        </authorList>
    </citation>
    <scope>NUCLEOTIDE SEQUENCE [LARGE SCALE GENOMIC DNA]</scope>
    <source>
        <strain evidence="1 2">AGRFS4</strain>
    </source>
</reference>
<dbReference type="Proteomes" id="UP000481872">
    <property type="component" value="Unassembled WGS sequence"/>
</dbReference>
<sequence length="172" mass="20723">MQFNFNIGDTNFIALVNPNKYKTFVNEDWHLNMIKEHFINETKENNILVCQMTNEGVEGDWRIKVNFGESTCLGDYFRKESGYINVDNKELCFVEYTCLTMAAQFEDEIVPDKYCEKFRFNIENGLYKVDVFQYYDIDNDKHYGRNDIDIEFKFTKVLKCEEMEHKVFWWNI</sequence>
<proteinExistence type="predicted"/>